<evidence type="ECO:0000313" key="2">
    <source>
        <dbReference type="EMBL" id="RDU65264.1"/>
    </source>
</evidence>
<gene>
    <name evidence="2" type="ORF">CQA53_06730</name>
</gene>
<proteinExistence type="predicted"/>
<dbReference type="Gene3D" id="1.20.1050.140">
    <property type="match status" value="1"/>
</dbReference>
<evidence type="ECO:0000313" key="3">
    <source>
        <dbReference type="Proteomes" id="UP000256379"/>
    </source>
</evidence>
<keyword evidence="3" id="KW-1185">Reference proteome</keyword>
<dbReference type="RefSeq" id="WP_115543251.1">
    <property type="nucleotide sequence ID" value="NZ_NXLQ01000014.1"/>
</dbReference>
<name>A0A3D8IKU3_9HELI</name>
<accession>A0A3D8IKU3</accession>
<reference evidence="2 3" key="1">
    <citation type="submission" date="2018-04" db="EMBL/GenBank/DDBJ databases">
        <title>Novel Campyloabacter and Helicobacter Species and Strains.</title>
        <authorList>
            <person name="Mannion A.J."/>
            <person name="Shen Z."/>
            <person name="Fox J.G."/>
        </authorList>
    </citation>
    <scope>NUCLEOTIDE SEQUENCE [LARGE SCALE GENOMIC DNA]</scope>
    <source>
        <strain evidence="2 3">MIT 17-337</strain>
    </source>
</reference>
<evidence type="ECO:0000259" key="1">
    <source>
        <dbReference type="Pfam" id="PF22196"/>
    </source>
</evidence>
<dbReference type="Gene3D" id="3.40.50.11810">
    <property type="match status" value="1"/>
</dbReference>
<comment type="caution">
    <text evidence="2">The sequence shown here is derived from an EMBL/GenBank/DDBJ whole genome shotgun (WGS) entry which is preliminary data.</text>
</comment>
<dbReference type="OrthoDB" id="5318783at2"/>
<sequence>MYLIYDCLQNSPFHIATLNLLKVLEIPFKEIPKTESFIPNGGYYGRISKLDKFLFANIYNIALAAKNGDILLAIEEDSYANLAFTLNTIATYKEFRDFVSQELQHYGIMLDVTTLHKHVAYFPALLGKYHDKIQQNIVLHFGSLNTKNQMPSISARYDSLEGFVTCLYYTGRHFDCNMHGEYAEIHKIFKLLGLKVFETPFSMESFTHLLEINETKAYQKSGEILYAGIDLGVDFICVFGDSTFNMFEKKHNLCTKYCKRDNIDIAVLNLAQILLVAFGRFEEAGFDLHAKNPKFLWKDNSKVS</sequence>
<dbReference type="AlphaFoldDB" id="A0A3D8IKU3"/>
<dbReference type="Pfam" id="PF22196">
    <property type="entry name" value="HdrB-like_C"/>
    <property type="match status" value="1"/>
</dbReference>
<dbReference type="Proteomes" id="UP000256379">
    <property type="component" value="Unassembled WGS sequence"/>
</dbReference>
<organism evidence="2 3">
    <name type="scientific">Helicobacter didelphidarum</name>
    <dbReference type="NCBI Taxonomy" id="2040648"/>
    <lineage>
        <taxon>Bacteria</taxon>
        <taxon>Pseudomonadati</taxon>
        <taxon>Campylobacterota</taxon>
        <taxon>Epsilonproteobacteria</taxon>
        <taxon>Campylobacterales</taxon>
        <taxon>Helicobacteraceae</taxon>
        <taxon>Helicobacter</taxon>
    </lineage>
</organism>
<dbReference type="InterPro" id="IPR054018">
    <property type="entry name" value="HdrB-like_C"/>
</dbReference>
<protein>
    <recommendedName>
        <fullName evidence="1">HdrB-like C-terminal domain-containing protein</fullName>
    </recommendedName>
</protein>
<feature type="domain" description="HdrB-like C-terminal" evidence="1">
    <location>
        <begin position="206"/>
        <end position="289"/>
    </location>
</feature>
<dbReference type="EMBL" id="NXLQ01000014">
    <property type="protein sequence ID" value="RDU65264.1"/>
    <property type="molecule type" value="Genomic_DNA"/>
</dbReference>